<evidence type="ECO:0000256" key="2">
    <source>
        <dbReference type="SAM" id="SignalP"/>
    </source>
</evidence>
<evidence type="ECO:0000313" key="4">
    <source>
        <dbReference type="Proteomes" id="UP000009374"/>
    </source>
</evidence>
<reference evidence="3 4" key="1">
    <citation type="journal article" date="2009" name="Appl. Environ. Microbiol.">
        <title>Community genomic and proteomic analyses of chemoautotrophic iron-oxidizing "Leptospirillum rubarum" (Group II) and "Leptospirillum ferrodiazotrophum" (Group III) bacteria in acid mine drainage biofilms.</title>
        <authorList>
            <person name="Goltsman D.S."/>
            <person name="Denef V.J."/>
            <person name="Singer S.W."/>
            <person name="VerBerkmoes N.C."/>
            <person name="Lefsrud M."/>
            <person name="Mueller R.S."/>
            <person name="Dick G.J."/>
            <person name="Sun C.L."/>
            <person name="Wheeler K.E."/>
            <person name="Zemla A."/>
            <person name="Baker B.J."/>
            <person name="Hauser L."/>
            <person name="Land M."/>
            <person name="Shah M.B."/>
            <person name="Thelen M.P."/>
            <person name="Hettich R.L."/>
            <person name="Banfield J.F."/>
        </authorList>
    </citation>
    <scope>NUCLEOTIDE SEQUENCE [LARGE SCALE GENOMIC DNA]</scope>
</reference>
<dbReference type="Proteomes" id="UP000009374">
    <property type="component" value="Unassembled WGS sequence"/>
</dbReference>
<evidence type="ECO:0000313" key="3">
    <source>
        <dbReference type="EMBL" id="EES52514.1"/>
    </source>
</evidence>
<proteinExistence type="predicted"/>
<accession>C6HXQ2</accession>
<organism evidence="3 4">
    <name type="scientific">Leptospirillum ferrodiazotrophum</name>
    <dbReference type="NCBI Taxonomy" id="412449"/>
    <lineage>
        <taxon>Bacteria</taxon>
        <taxon>Pseudomonadati</taxon>
        <taxon>Nitrospirota</taxon>
        <taxon>Nitrospiria</taxon>
        <taxon>Nitrospirales</taxon>
        <taxon>Nitrospiraceae</taxon>
        <taxon>Leptospirillum</taxon>
    </lineage>
</organism>
<protein>
    <recommendedName>
        <fullName evidence="5">Alginate export domain-containing protein</fullName>
    </recommendedName>
</protein>
<keyword evidence="4" id="KW-1185">Reference proteome</keyword>
<name>C6HXQ2_9BACT</name>
<feature type="signal peptide" evidence="2">
    <location>
        <begin position="1"/>
        <end position="29"/>
    </location>
</feature>
<feature type="region of interest" description="Disordered" evidence="1">
    <location>
        <begin position="32"/>
        <end position="60"/>
    </location>
</feature>
<gene>
    <name evidence="3" type="ORF">UBAL3_93200011</name>
</gene>
<keyword evidence="2" id="KW-0732">Signal</keyword>
<sequence length="539" mass="57767">MINGTRRTARLALLAALFLAAGGWTPAFADNLTPDSPYSQPGQTATDQSGTPSGSQKATQADMDKFNSEFHNSFQNLIPDAPPPGYTTMMGKWVTTMYGFVQVDSVYDSSNSYNNWPFNAAPANSAVVASGGDGPTVDSSRFGMDVNNSRIGFALSSPVYNGYKIRALLEMDFLASPGESLDGSGLGYVTNPIFRIRHFFFDVTTPSWGNVLVGQYWSLFGEQPYNIQNNLQIAPGPGTAYGRFPQIRWYKNLHLSDSGVMLEPAAAVMTPPTTTGGIPAFTEALKLSDSNLMTELMIGDTGKGQFPASLSISGIEQNYSGYIAGNPTNPTNPTIGANYNNTKNTGFNSWTAAGAVDLILPIIPIHDDKPGNNLTLQAEYTWGQGDAWQFPNLSFGLGGTTVNTLGGQGFAGNGVIMNNQFLPLDIQTYNADLQYYFPDDARTSVVVGFAVDNASNLQQISGALGGFGAGVPASGGGSSNGLYSYLQPDTHLTFAYVDLWHDFTPAVRAGLEFGQYDAVYTGGANALDNRVMMSWFYLF</sequence>
<feature type="chain" id="PRO_5002966367" description="Alginate export domain-containing protein" evidence="2">
    <location>
        <begin position="30"/>
        <end position="539"/>
    </location>
</feature>
<feature type="compositionally biased region" description="Polar residues" evidence="1">
    <location>
        <begin position="33"/>
        <end position="59"/>
    </location>
</feature>
<evidence type="ECO:0008006" key="5">
    <source>
        <dbReference type="Google" id="ProtNLM"/>
    </source>
</evidence>
<dbReference type="EMBL" id="GG693875">
    <property type="protein sequence ID" value="EES52514.1"/>
    <property type="molecule type" value="Genomic_DNA"/>
</dbReference>
<dbReference type="AlphaFoldDB" id="C6HXQ2"/>
<dbReference type="SUPFAM" id="SSF56935">
    <property type="entry name" value="Porins"/>
    <property type="match status" value="1"/>
</dbReference>
<evidence type="ECO:0000256" key="1">
    <source>
        <dbReference type="SAM" id="MobiDB-lite"/>
    </source>
</evidence>